<dbReference type="AlphaFoldDB" id="A0A0M6XWM8"/>
<dbReference type="InterPro" id="IPR000792">
    <property type="entry name" value="Tscrpt_reg_LuxR_C"/>
</dbReference>
<dbReference type="GO" id="GO:0006355">
    <property type="term" value="P:regulation of DNA-templated transcription"/>
    <property type="evidence" value="ECO:0007669"/>
    <property type="project" value="InterPro"/>
</dbReference>
<evidence type="ECO:0000259" key="1">
    <source>
        <dbReference type="SMART" id="SM00421"/>
    </source>
</evidence>
<name>A0A0M6XWM8_9HYPH</name>
<dbReference type="InterPro" id="IPR036388">
    <property type="entry name" value="WH-like_DNA-bd_sf"/>
</dbReference>
<dbReference type="Gene3D" id="1.10.10.10">
    <property type="entry name" value="Winged helix-like DNA-binding domain superfamily/Winged helix DNA-binding domain"/>
    <property type="match status" value="1"/>
</dbReference>
<gene>
    <name evidence="2" type="ORF">LAL4801_00676</name>
</gene>
<dbReference type="SUPFAM" id="SSF46894">
    <property type="entry name" value="C-terminal effector domain of the bipartite response regulators"/>
    <property type="match status" value="1"/>
</dbReference>
<dbReference type="InterPro" id="IPR016032">
    <property type="entry name" value="Sig_transdc_resp-reg_C-effctor"/>
</dbReference>
<dbReference type="GO" id="GO:0003677">
    <property type="term" value="F:DNA binding"/>
    <property type="evidence" value="ECO:0007669"/>
    <property type="project" value="InterPro"/>
</dbReference>
<protein>
    <recommendedName>
        <fullName evidence="1">HTH luxR-type domain-containing protein</fullName>
    </recommendedName>
</protein>
<proteinExistence type="predicted"/>
<reference evidence="3" key="1">
    <citation type="submission" date="2015-07" db="EMBL/GenBank/DDBJ databases">
        <authorList>
            <person name="Rodrigo-Torres Lidia"/>
            <person name="Arahal R.David."/>
        </authorList>
    </citation>
    <scope>NUCLEOTIDE SEQUENCE [LARGE SCALE GENOMIC DNA]</scope>
    <source>
        <strain evidence="3">CECT 4801</strain>
    </source>
</reference>
<feature type="domain" description="HTH luxR-type" evidence="1">
    <location>
        <begin position="314"/>
        <end position="371"/>
    </location>
</feature>
<dbReference type="RefSeq" id="WP_055654227.1">
    <property type="nucleotide sequence ID" value="NZ_CXST01000001.1"/>
</dbReference>
<dbReference type="EMBL" id="CXST01000001">
    <property type="protein sequence ID" value="CTQ42251.1"/>
    <property type="molecule type" value="Genomic_DNA"/>
</dbReference>
<dbReference type="SMART" id="SM00421">
    <property type="entry name" value="HTH_LUXR"/>
    <property type="match status" value="1"/>
</dbReference>
<dbReference type="OrthoDB" id="4457864at2"/>
<evidence type="ECO:0000313" key="2">
    <source>
        <dbReference type="EMBL" id="CTQ42251.1"/>
    </source>
</evidence>
<dbReference type="Proteomes" id="UP000048926">
    <property type="component" value="Unassembled WGS sequence"/>
</dbReference>
<keyword evidence="3" id="KW-1185">Reference proteome</keyword>
<evidence type="ECO:0000313" key="3">
    <source>
        <dbReference type="Proteomes" id="UP000048926"/>
    </source>
</evidence>
<accession>A0A0M6XWM8</accession>
<organism evidence="2 3">
    <name type="scientific">Roseibium aggregatum</name>
    <dbReference type="NCBI Taxonomy" id="187304"/>
    <lineage>
        <taxon>Bacteria</taxon>
        <taxon>Pseudomonadati</taxon>
        <taxon>Pseudomonadota</taxon>
        <taxon>Alphaproteobacteria</taxon>
        <taxon>Hyphomicrobiales</taxon>
        <taxon>Stappiaceae</taxon>
        <taxon>Roseibium</taxon>
    </lineage>
</organism>
<sequence length="377" mass="41887">MDSSPAYLDGVAREIAETIEAASIGSAEWRDVCGVYLRAFPGSFAAVINQNFEENRTEFFENAGLEQAFVDSYADYYASINPWNEFWKSMPNGACLVANKTLPTRLLKHTEFYTDWMRRTGDFDGAVGLKVSISSTNIVHLPVHYPLSLSHVYDVDINWVSSAQAAVLSRAVKFAQWTAARSEKISASSVVGIEDRNPVVVLDGEMTVVDANESAVQSFRNTGVLRNRYGKLNTSERQSTVMLKHAVRSLASSAASRISKLSFQANNAIWVASLARLPIYGRASLIMPRRLVVVKFRNLTAIQKPWGLEALAPTFALTLAETRLCQYLYEGDSLTLAADKLSWTYETARSTLKSVFAKTNISRQSELVRLLDRLLSD</sequence>